<protein>
    <submittedName>
        <fullName evidence="3">Cell division protein ZapE</fullName>
    </submittedName>
</protein>
<evidence type="ECO:0000313" key="3">
    <source>
        <dbReference type="EMBL" id="MFK4752052.1"/>
    </source>
</evidence>
<keyword evidence="1" id="KW-0547">Nucleotide-binding</keyword>
<dbReference type="GO" id="GO:0051301">
    <property type="term" value="P:cell division"/>
    <property type="evidence" value="ECO:0007669"/>
    <property type="project" value="UniProtKB-KW"/>
</dbReference>
<dbReference type="PANTHER" id="PTHR12169:SF6">
    <property type="entry name" value="AFG1-LIKE ATPASE"/>
    <property type="match status" value="1"/>
</dbReference>
<organism evidence="3 4">
    <name type="scientific">Oceanobacter antarcticus</name>
    <dbReference type="NCBI Taxonomy" id="3133425"/>
    <lineage>
        <taxon>Bacteria</taxon>
        <taxon>Pseudomonadati</taxon>
        <taxon>Pseudomonadota</taxon>
        <taxon>Gammaproteobacteria</taxon>
        <taxon>Oceanospirillales</taxon>
        <taxon>Oceanospirillaceae</taxon>
        <taxon>Oceanobacter</taxon>
    </lineage>
</organism>
<evidence type="ECO:0000313" key="4">
    <source>
        <dbReference type="Proteomes" id="UP001620597"/>
    </source>
</evidence>
<keyword evidence="2" id="KW-0067">ATP-binding</keyword>
<proteinExistence type="predicted"/>
<dbReference type="Proteomes" id="UP001620597">
    <property type="component" value="Unassembled WGS sequence"/>
</dbReference>
<evidence type="ECO:0000256" key="1">
    <source>
        <dbReference type="ARBA" id="ARBA00022741"/>
    </source>
</evidence>
<name>A0ABW8NGG9_9GAMM</name>
<keyword evidence="3" id="KW-0131">Cell cycle</keyword>
<dbReference type="RefSeq" id="WP_416205389.1">
    <property type="nucleotide sequence ID" value="NZ_JBBKTX010000006.1"/>
</dbReference>
<gene>
    <name evidence="3" type="primary">zapE</name>
    <name evidence="3" type="ORF">WG929_06495</name>
</gene>
<sequence>MPLLPMPHSLLAWFDDRKIQLDVGQHRAAEALEQLQQQAVHGKRNLSFIRRQRLVGAYLWGEPGRGKTLLMDALFQQFPLAAKRIHYHVFLRDLHLGMAKSGGKNDYLVTLAHQVASQCRLFCLDEFHLHDIADVILLERFLAVLIKQRVVVVLTSNYPPQELLPDPDLHHRALGAIAMIEKHLRVLHLDHDQDYRYREAALVPNYINPLDKAADDWLLNRLAEWGHALRLNDAESATVPLRGRGLPVRALDETCVWFDMAAICEGPRSHLDYLELAERWSTVVISGIQTRHLWRADTLRRFIWLVDVLYEHKHKLLLSSERPIQEMLADPALAADTLRSLSRLMEMQSPSFQSGIRQRAAAGLLEPQG</sequence>
<dbReference type="SUPFAM" id="SSF52540">
    <property type="entry name" value="P-loop containing nucleoside triphosphate hydrolases"/>
    <property type="match status" value="1"/>
</dbReference>
<dbReference type="Pfam" id="PF03969">
    <property type="entry name" value="AFG1_ATPase"/>
    <property type="match status" value="1"/>
</dbReference>
<dbReference type="CDD" id="cd00009">
    <property type="entry name" value="AAA"/>
    <property type="match status" value="1"/>
</dbReference>
<dbReference type="PANTHER" id="PTHR12169">
    <property type="entry name" value="ATPASE N2B"/>
    <property type="match status" value="1"/>
</dbReference>
<evidence type="ECO:0000256" key="2">
    <source>
        <dbReference type="ARBA" id="ARBA00022840"/>
    </source>
</evidence>
<accession>A0ABW8NGG9</accession>
<keyword evidence="3" id="KW-0132">Cell division</keyword>
<dbReference type="InterPro" id="IPR027417">
    <property type="entry name" value="P-loop_NTPase"/>
</dbReference>
<dbReference type="NCBIfam" id="NF040713">
    <property type="entry name" value="ZapE"/>
    <property type="match status" value="1"/>
</dbReference>
<dbReference type="InterPro" id="IPR005654">
    <property type="entry name" value="ATPase_AFG1-like"/>
</dbReference>
<dbReference type="Gene3D" id="3.40.50.300">
    <property type="entry name" value="P-loop containing nucleotide triphosphate hydrolases"/>
    <property type="match status" value="1"/>
</dbReference>
<dbReference type="EMBL" id="JBBKTX010000006">
    <property type="protein sequence ID" value="MFK4752052.1"/>
    <property type="molecule type" value="Genomic_DNA"/>
</dbReference>
<reference evidence="3 4" key="1">
    <citation type="submission" date="2024-03" db="EMBL/GenBank/DDBJ databases">
        <title>High-quality draft genome sequence of Oceanobacter sp. wDCs-4.</title>
        <authorList>
            <person name="Dong C."/>
        </authorList>
    </citation>
    <scope>NUCLEOTIDE SEQUENCE [LARGE SCALE GENOMIC DNA]</scope>
    <source>
        <strain evidence="4">wDCs-4</strain>
    </source>
</reference>
<comment type="caution">
    <text evidence="3">The sequence shown here is derived from an EMBL/GenBank/DDBJ whole genome shotgun (WGS) entry which is preliminary data.</text>
</comment>
<keyword evidence="4" id="KW-1185">Reference proteome</keyword>